<proteinExistence type="predicted"/>
<comment type="caution">
    <text evidence="1">The sequence shown here is derived from an EMBL/GenBank/DDBJ whole genome shotgun (WGS) entry which is preliminary data.</text>
</comment>
<sequence>MKTEPQFPKAEPKFRAADEASRRAAIGAAGLGATLLASMLFRAVIAAQLPHAGAIVAQPVPPAPAVMAGRSAQSEGTR</sequence>
<organism evidence="1 2">
    <name type="scientific">Sphingomonas kyeonggiensis</name>
    <dbReference type="NCBI Taxonomy" id="1268553"/>
    <lineage>
        <taxon>Bacteria</taxon>
        <taxon>Pseudomonadati</taxon>
        <taxon>Pseudomonadota</taxon>
        <taxon>Alphaproteobacteria</taxon>
        <taxon>Sphingomonadales</taxon>
        <taxon>Sphingomonadaceae</taxon>
        <taxon>Sphingomonas</taxon>
    </lineage>
</organism>
<name>A0A7W7JXQ2_9SPHN</name>
<protein>
    <submittedName>
        <fullName evidence="1">Uncharacterized protein</fullName>
    </submittedName>
</protein>
<gene>
    <name evidence="1" type="ORF">HNP52_000314</name>
</gene>
<dbReference type="EMBL" id="JACHLN010000001">
    <property type="protein sequence ID" value="MBB4837263.1"/>
    <property type="molecule type" value="Genomic_DNA"/>
</dbReference>
<dbReference type="RefSeq" id="WP_184161523.1">
    <property type="nucleotide sequence ID" value="NZ_JACHLN010000001.1"/>
</dbReference>
<keyword evidence="2" id="KW-1185">Reference proteome</keyword>
<dbReference type="AlphaFoldDB" id="A0A7W7JXQ2"/>
<dbReference type="Proteomes" id="UP000575241">
    <property type="component" value="Unassembled WGS sequence"/>
</dbReference>
<evidence type="ECO:0000313" key="2">
    <source>
        <dbReference type="Proteomes" id="UP000575241"/>
    </source>
</evidence>
<accession>A0A7W7JXQ2</accession>
<evidence type="ECO:0000313" key="1">
    <source>
        <dbReference type="EMBL" id="MBB4837263.1"/>
    </source>
</evidence>
<reference evidence="1 2" key="1">
    <citation type="submission" date="2020-08" db="EMBL/GenBank/DDBJ databases">
        <title>Functional genomics of gut bacteria from endangered species of beetles.</title>
        <authorList>
            <person name="Carlos-Shanley C."/>
        </authorList>
    </citation>
    <scope>NUCLEOTIDE SEQUENCE [LARGE SCALE GENOMIC DNA]</scope>
    <source>
        <strain evidence="1 2">S00224</strain>
    </source>
</reference>